<reference evidence="2" key="2">
    <citation type="submission" date="2025-09" db="UniProtKB">
        <authorList>
            <consortium name="Ensembl"/>
        </authorList>
    </citation>
    <scope>IDENTIFICATION</scope>
</reference>
<reference evidence="2" key="1">
    <citation type="submission" date="2025-08" db="UniProtKB">
        <authorList>
            <consortium name="Ensembl"/>
        </authorList>
    </citation>
    <scope>IDENTIFICATION</scope>
</reference>
<proteinExistence type="predicted"/>
<dbReference type="GO" id="GO:0003676">
    <property type="term" value="F:nucleic acid binding"/>
    <property type="evidence" value="ECO:0007669"/>
    <property type="project" value="InterPro"/>
</dbReference>
<keyword evidence="3" id="KW-1185">Reference proteome</keyword>
<name>A0A8C1K3T2_CYPCA</name>
<dbReference type="InterPro" id="IPR058913">
    <property type="entry name" value="Integrase_dom_put"/>
</dbReference>
<dbReference type="Proteomes" id="UP000694427">
    <property type="component" value="Unplaced"/>
</dbReference>
<dbReference type="AlphaFoldDB" id="A0A8C1K3T2"/>
<dbReference type="InterPro" id="IPR036397">
    <property type="entry name" value="RNaseH_sf"/>
</dbReference>
<accession>A0A8C1K3T2</accession>
<feature type="domain" description="Integrase core" evidence="1">
    <location>
        <begin position="282"/>
        <end position="458"/>
    </location>
</feature>
<dbReference type="Ensembl" id="ENSCCRT00010045607.1">
    <property type="protein sequence ID" value="ENSCCRP00010041556.1"/>
    <property type="gene ID" value="ENSCCRG00010017705.1"/>
</dbReference>
<evidence type="ECO:0000259" key="1">
    <source>
        <dbReference type="Pfam" id="PF24764"/>
    </source>
</evidence>
<dbReference type="PANTHER" id="PTHR46791">
    <property type="entry name" value="EXPRESSED PROTEIN"/>
    <property type="match status" value="1"/>
</dbReference>
<evidence type="ECO:0000313" key="3">
    <source>
        <dbReference type="Proteomes" id="UP000694427"/>
    </source>
</evidence>
<dbReference type="Pfam" id="PF24764">
    <property type="entry name" value="rva_4"/>
    <property type="match status" value="1"/>
</dbReference>
<sequence>MQTPPQQLHIQKTHANAATTTTYSENTYKRHNNYIFRKHLQIQKTHTNATTTTYSENNFVDSTSRTLQIFTARANRETNCKLQRHNGNVSRGAIISDGPASIRLSSRYLNVRFCCLWLQEIEMFCPFCAVQLGDAPKFCPSCGLNVGFLTERPSTSSSVGHGPTEDDLIRAYFRKDHSNEIIRDFLESKHGIVMSLKTLKRRLKRLNLSRRANYTPLETVNAAITTELNGSGQLLGYRAMWQTLRQKHSLTVKRDNVMQALRLLNPTGVSLRHRRRFVRRSYCAAGPNQVWHVDGYDKLKPFGIAISGCIDGYSRRVMWLCSGSTNNDPAVIAHHYLQCVSSCGLPARLRTDCGTENGDMAAIHCSLREDHTDEFAGSVSHMYGTSTANQRIESWWSFFRKQRTQFWMDLFSDLRERHYFNGTHEHKCLVRYVFLGIFQKELDEHRELWNNHTIRPVRQSLCPSGKPETMYHLPHRFGGRDCGFPVDPQVLQEFKDLLPPTNSLCGDANLQAYFANLERQSQLAPPINWPAAVDNYIRLKEMAGL</sequence>
<dbReference type="Gene3D" id="3.30.420.10">
    <property type="entry name" value="Ribonuclease H-like superfamily/Ribonuclease H"/>
    <property type="match status" value="1"/>
</dbReference>
<dbReference type="PANTHER" id="PTHR46791:SF12">
    <property type="match status" value="1"/>
</dbReference>
<organism evidence="2 3">
    <name type="scientific">Cyprinus carpio</name>
    <name type="common">Common carp</name>
    <dbReference type="NCBI Taxonomy" id="7962"/>
    <lineage>
        <taxon>Eukaryota</taxon>
        <taxon>Metazoa</taxon>
        <taxon>Chordata</taxon>
        <taxon>Craniata</taxon>
        <taxon>Vertebrata</taxon>
        <taxon>Euteleostomi</taxon>
        <taxon>Actinopterygii</taxon>
        <taxon>Neopterygii</taxon>
        <taxon>Teleostei</taxon>
        <taxon>Ostariophysi</taxon>
        <taxon>Cypriniformes</taxon>
        <taxon>Cyprinidae</taxon>
        <taxon>Cyprininae</taxon>
        <taxon>Cyprinus</taxon>
    </lineage>
</organism>
<protein>
    <recommendedName>
        <fullName evidence="1">Integrase core domain-containing protein</fullName>
    </recommendedName>
</protein>
<evidence type="ECO:0000313" key="2">
    <source>
        <dbReference type="Ensembl" id="ENSCCRP00010041556.1"/>
    </source>
</evidence>